<reference evidence="7 8" key="1">
    <citation type="submission" date="2016-10" db="EMBL/GenBank/DDBJ databases">
        <authorList>
            <person name="de Groot N.N."/>
        </authorList>
    </citation>
    <scope>NUCLEOTIDE SEQUENCE [LARGE SCALE GENOMIC DNA]</scope>
    <source>
        <strain evidence="7 8">DSM 6793</strain>
    </source>
</reference>
<accession>A0A1I1L8W8</accession>
<gene>
    <name evidence="7" type="ORF">SAMN05421780_108118</name>
</gene>
<evidence type="ECO:0000256" key="4">
    <source>
        <dbReference type="ARBA" id="ARBA00022989"/>
    </source>
</evidence>
<proteinExistence type="predicted"/>
<keyword evidence="3 6" id="KW-0812">Transmembrane</keyword>
<sequence length="500" mass="57284">MSVLLFWTEPFLLLPLLKIQPIIIVIKKLDKLVLKAFFAPFVLTFVVVVFILLTQTMLKYFEDLVGKNLGFSVFAELLFYFSLNTIPIALPLAVLLSSLMTFGNLGEHHELTAIKGSGISLLRVMRPMFIVAIFLSIGAFFFNNFIVPRANLRAYSLLYDITHAKTTFNIKEGTFYYGLPNYTIKVNKKMPDGKSIQDVMIYDHTDGRGNTKVILADSGKMYTIYDDRYLVLELFHGENYSEFINDKAKPQEFVRNKFGKSKLVFNMSSFNFSRTDINLFSSNKWMRNINELHSDIDSLNREKDYTTNGMRTNLPSYYAYTFRADTAKKANNIDLTKWIEKQKHYAEPQKHEILSLAAGQARNVRALSQSYSERIASNERDINVFTIEVFRKYTQAFACLAFFLIGAPLGAIIKKGGFGVPVLISIVFFIFFYVISITGEKWAKEGLVEVSYGMWTANVVLLMFGFMFLRQARNDSALFETDYYAVLFGKVKAVFARNKN</sequence>
<keyword evidence="2" id="KW-1003">Cell membrane</keyword>
<feature type="transmembrane region" description="Helical" evidence="6">
    <location>
        <begin position="450"/>
        <end position="469"/>
    </location>
</feature>
<feature type="transmembrane region" description="Helical" evidence="6">
    <location>
        <begin position="393"/>
        <end position="413"/>
    </location>
</feature>
<evidence type="ECO:0000313" key="8">
    <source>
        <dbReference type="Proteomes" id="UP000199514"/>
    </source>
</evidence>
<comment type="subcellular location">
    <subcellularLocation>
        <location evidence="1">Cell membrane</location>
        <topology evidence="1">Multi-pass membrane protein</topology>
    </subcellularLocation>
</comment>
<evidence type="ECO:0000256" key="5">
    <source>
        <dbReference type="ARBA" id="ARBA00023136"/>
    </source>
</evidence>
<keyword evidence="8" id="KW-1185">Reference proteome</keyword>
<keyword evidence="4 6" id="KW-1133">Transmembrane helix</keyword>
<dbReference type="Proteomes" id="UP000199514">
    <property type="component" value="Unassembled WGS sequence"/>
</dbReference>
<dbReference type="PANTHER" id="PTHR33529">
    <property type="entry name" value="SLR0882 PROTEIN-RELATED"/>
    <property type="match status" value="1"/>
</dbReference>
<feature type="transmembrane region" description="Helical" evidence="6">
    <location>
        <begin position="38"/>
        <end position="58"/>
    </location>
</feature>
<dbReference type="STRING" id="927664.SAMN05421780_108118"/>
<feature type="transmembrane region" description="Helical" evidence="6">
    <location>
        <begin position="420"/>
        <end position="438"/>
    </location>
</feature>
<protein>
    <submittedName>
        <fullName evidence="7">Lipopolysaccharide export system permease protein</fullName>
    </submittedName>
</protein>
<dbReference type="Pfam" id="PF03739">
    <property type="entry name" value="LptF_LptG"/>
    <property type="match status" value="1"/>
</dbReference>
<name>A0A1I1L8W8_9BACT</name>
<feature type="transmembrane region" description="Helical" evidence="6">
    <location>
        <begin position="78"/>
        <end position="103"/>
    </location>
</feature>
<dbReference type="GO" id="GO:0043190">
    <property type="term" value="C:ATP-binding cassette (ABC) transporter complex"/>
    <property type="evidence" value="ECO:0007669"/>
    <property type="project" value="TreeGrafter"/>
</dbReference>
<keyword evidence="5 6" id="KW-0472">Membrane</keyword>
<dbReference type="EMBL" id="FOLE01000008">
    <property type="protein sequence ID" value="SFC69449.1"/>
    <property type="molecule type" value="Genomic_DNA"/>
</dbReference>
<dbReference type="GO" id="GO:0015920">
    <property type="term" value="P:lipopolysaccharide transport"/>
    <property type="evidence" value="ECO:0007669"/>
    <property type="project" value="TreeGrafter"/>
</dbReference>
<organism evidence="7 8">
    <name type="scientific">Flexibacter flexilis DSM 6793</name>
    <dbReference type="NCBI Taxonomy" id="927664"/>
    <lineage>
        <taxon>Bacteria</taxon>
        <taxon>Pseudomonadati</taxon>
        <taxon>Bacteroidota</taxon>
        <taxon>Cytophagia</taxon>
        <taxon>Cytophagales</taxon>
        <taxon>Flexibacteraceae</taxon>
        <taxon>Flexibacter</taxon>
    </lineage>
</organism>
<evidence type="ECO:0000313" key="7">
    <source>
        <dbReference type="EMBL" id="SFC69449.1"/>
    </source>
</evidence>
<dbReference type="InterPro" id="IPR005495">
    <property type="entry name" value="LptG/LptF_permease"/>
</dbReference>
<dbReference type="PANTHER" id="PTHR33529:SF6">
    <property type="entry name" value="YJGP_YJGQ FAMILY PERMEASE"/>
    <property type="match status" value="1"/>
</dbReference>
<evidence type="ECO:0000256" key="6">
    <source>
        <dbReference type="SAM" id="Phobius"/>
    </source>
</evidence>
<evidence type="ECO:0000256" key="1">
    <source>
        <dbReference type="ARBA" id="ARBA00004651"/>
    </source>
</evidence>
<evidence type="ECO:0000256" key="2">
    <source>
        <dbReference type="ARBA" id="ARBA00022475"/>
    </source>
</evidence>
<feature type="transmembrane region" description="Helical" evidence="6">
    <location>
        <begin position="124"/>
        <end position="142"/>
    </location>
</feature>
<evidence type="ECO:0000256" key="3">
    <source>
        <dbReference type="ARBA" id="ARBA00022692"/>
    </source>
</evidence>
<dbReference type="AlphaFoldDB" id="A0A1I1L8W8"/>